<dbReference type="EMBL" id="BGPR01013415">
    <property type="protein sequence ID" value="GBN60548.1"/>
    <property type="molecule type" value="Genomic_DNA"/>
</dbReference>
<dbReference type="Proteomes" id="UP000499080">
    <property type="component" value="Unassembled WGS sequence"/>
</dbReference>
<dbReference type="EMBL" id="BGPR01007246">
    <property type="protein sequence ID" value="GBN25465.1"/>
    <property type="molecule type" value="Genomic_DNA"/>
</dbReference>
<dbReference type="EMBL" id="BGPR01013412">
    <property type="protein sequence ID" value="GBN60529.1"/>
    <property type="molecule type" value="Genomic_DNA"/>
</dbReference>
<protein>
    <submittedName>
        <fullName evidence="3">Uncharacterized protein</fullName>
    </submittedName>
</protein>
<reference evidence="3 5" key="1">
    <citation type="journal article" date="2019" name="Sci. Rep.">
        <title>Orb-weaving spider Araneus ventricosus genome elucidates the spidroin gene catalogue.</title>
        <authorList>
            <person name="Kono N."/>
            <person name="Nakamura H."/>
            <person name="Ohtoshi R."/>
            <person name="Moran D.A.P."/>
            <person name="Shinohara A."/>
            <person name="Yoshida Y."/>
            <person name="Fujiwara M."/>
            <person name="Mori M."/>
            <person name="Tomita M."/>
            <person name="Arakawa K."/>
        </authorList>
    </citation>
    <scope>NUCLEOTIDE SEQUENCE [LARGE SCALE GENOMIC DNA]</scope>
</reference>
<evidence type="ECO:0000313" key="3">
    <source>
        <dbReference type="EMBL" id="GBN60529.1"/>
    </source>
</evidence>
<dbReference type="EMBL" id="BGPR01007235">
    <property type="protein sequence ID" value="GBN25382.1"/>
    <property type="molecule type" value="Genomic_DNA"/>
</dbReference>
<evidence type="ECO:0000313" key="2">
    <source>
        <dbReference type="EMBL" id="GBN25465.1"/>
    </source>
</evidence>
<name>A0A4Y2QAD8_ARAVE</name>
<dbReference type="AlphaFoldDB" id="A0A4Y2QAD8"/>
<evidence type="ECO:0000313" key="4">
    <source>
        <dbReference type="EMBL" id="GBN60548.1"/>
    </source>
</evidence>
<keyword evidence="5" id="KW-1185">Reference proteome</keyword>
<organism evidence="3 5">
    <name type="scientific">Araneus ventricosus</name>
    <name type="common">Orbweaver spider</name>
    <name type="synonym">Epeira ventricosa</name>
    <dbReference type="NCBI Taxonomy" id="182803"/>
    <lineage>
        <taxon>Eukaryota</taxon>
        <taxon>Metazoa</taxon>
        <taxon>Ecdysozoa</taxon>
        <taxon>Arthropoda</taxon>
        <taxon>Chelicerata</taxon>
        <taxon>Arachnida</taxon>
        <taxon>Araneae</taxon>
        <taxon>Araneomorphae</taxon>
        <taxon>Entelegynae</taxon>
        <taxon>Araneoidea</taxon>
        <taxon>Araneidae</taxon>
        <taxon>Araneus</taxon>
    </lineage>
</organism>
<evidence type="ECO:0000313" key="1">
    <source>
        <dbReference type="EMBL" id="GBN25382.1"/>
    </source>
</evidence>
<evidence type="ECO:0000313" key="5">
    <source>
        <dbReference type="Proteomes" id="UP000499080"/>
    </source>
</evidence>
<gene>
    <name evidence="3" type="ORF">AVEN_139426_1</name>
    <name evidence="4" type="ORF">AVEN_242051_1</name>
    <name evidence="2" type="ORF">AVEN_52849_1</name>
    <name evidence="1" type="ORF">AVEN_53732_1</name>
</gene>
<comment type="caution">
    <text evidence="3">The sequence shown here is derived from an EMBL/GenBank/DDBJ whole genome shotgun (WGS) entry which is preliminary data.</text>
</comment>
<accession>A0A4Y2QAD8</accession>
<proteinExistence type="predicted"/>
<sequence length="110" mass="12033">MPTLGSNVLPLMCPESNFILQQSCSNLALQAYSKFDTAKASLKQVFVNDEVTTRRTCSKLVASNSLQTIAKIEYADEPQIRTPDNPLPNPVALATHPAGHRLPKTGYAYI</sequence>